<dbReference type="Proteomes" id="UP000246740">
    <property type="component" value="Unassembled WGS sequence"/>
</dbReference>
<evidence type="ECO:0000313" key="2">
    <source>
        <dbReference type="EMBL" id="PWZ03280.1"/>
    </source>
</evidence>
<feature type="region of interest" description="Disordered" evidence="1">
    <location>
        <begin position="1079"/>
        <end position="1110"/>
    </location>
</feature>
<feature type="compositionally biased region" description="Polar residues" evidence="1">
    <location>
        <begin position="34"/>
        <end position="44"/>
    </location>
</feature>
<dbReference type="InterPro" id="IPR044716">
    <property type="entry name" value="LEUNIG-like"/>
</dbReference>
<dbReference type="PROSITE" id="PS50896">
    <property type="entry name" value="LISH"/>
    <property type="match status" value="1"/>
</dbReference>
<feature type="compositionally biased region" description="Low complexity" evidence="1">
    <location>
        <begin position="20"/>
        <end position="33"/>
    </location>
</feature>
<feature type="compositionally biased region" description="Low complexity" evidence="1">
    <location>
        <begin position="124"/>
        <end position="134"/>
    </location>
</feature>
<feature type="compositionally biased region" description="Gly residues" evidence="1">
    <location>
        <begin position="1098"/>
        <end position="1110"/>
    </location>
</feature>
<dbReference type="Pfam" id="PF08513">
    <property type="entry name" value="LisH"/>
    <property type="match status" value="1"/>
</dbReference>
<evidence type="ECO:0000313" key="3">
    <source>
        <dbReference type="Proteomes" id="UP000246740"/>
    </source>
</evidence>
<feature type="compositionally biased region" description="Basic residues" evidence="1">
    <location>
        <begin position="899"/>
        <end position="908"/>
    </location>
</feature>
<feature type="compositionally biased region" description="Basic and acidic residues" evidence="1">
    <location>
        <begin position="186"/>
        <end position="199"/>
    </location>
</feature>
<feature type="region of interest" description="Disordered" evidence="1">
    <location>
        <begin position="439"/>
        <end position="569"/>
    </location>
</feature>
<dbReference type="GO" id="GO:0003714">
    <property type="term" value="F:transcription corepressor activity"/>
    <property type="evidence" value="ECO:0007669"/>
    <property type="project" value="InterPro"/>
</dbReference>
<dbReference type="AlphaFoldDB" id="A0A317XZA1"/>
<feature type="compositionally biased region" description="Low complexity" evidence="1">
    <location>
        <begin position="541"/>
        <end position="569"/>
    </location>
</feature>
<feature type="compositionally biased region" description="Pro residues" evidence="1">
    <location>
        <begin position="74"/>
        <end position="87"/>
    </location>
</feature>
<dbReference type="EMBL" id="KZ819188">
    <property type="protein sequence ID" value="PWZ03280.1"/>
    <property type="molecule type" value="Genomic_DNA"/>
</dbReference>
<protein>
    <submittedName>
        <fullName evidence="2">Uncharacterized protein</fullName>
    </submittedName>
</protein>
<dbReference type="PANTHER" id="PTHR44376:SF5">
    <property type="entry name" value="TRANSCRIPTIONAL COREPRESSOR LEUNIG ISOFORM X1"/>
    <property type="match status" value="1"/>
</dbReference>
<evidence type="ECO:0000256" key="1">
    <source>
        <dbReference type="SAM" id="MobiDB-lite"/>
    </source>
</evidence>
<feature type="compositionally biased region" description="Gly residues" evidence="1">
    <location>
        <begin position="1045"/>
        <end position="1054"/>
    </location>
</feature>
<feature type="compositionally biased region" description="Low complexity" evidence="1">
    <location>
        <begin position="91"/>
        <end position="104"/>
    </location>
</feature>
<name>A0A317XZA1_9BASI</name>
<dbReference type="OrthoDB" id="5600002at2759"/>
<accession>A0A317XZA1</accession>
<sequence>MSGPATAAQGQNFVAPPNPQSQHPSPSPVVTPSDQFAANSTPRGQVNAWGWPSGFNQPSPASSQQNFVGSTKPAGPPQQQPLGPPTPNMFNPSSQQQQQQQQQQQPPPPPPPHHMNQHHPPQPSQQQPQQGPNQAKVTIYPPQPYGNPPAFTAPTHTSSPGNAGKPRTPSMSSIPMSKKRTASKSPDFEAKDKRSRPDDAIGAGGDGKSDPKSSTASSSANGRIWGEEATKLDVYVWDYLTRRGFNSAAKALMNEAGMTEPPEVPLKTPQGLLFEYWAIFWDVFAARSGRGGAEAAAYFEYQESRNMQRLMEANRKAEMLESQYQAPDTAGRFPSVVVTPGAPASDPAAMSARPAMPGAWNPAALPQAQQQQLLITAAQRQNIPLNEIKNLNAASRMALINSMNPNNPANAQSVRPGMPGQPMDHQLQARLQQQQALHRMMQQQRQASGHIGAMPTPGTPGGSGPVQVAGPMQVRPGMPGMGGPNAPPTPGGIPDGRRSVGPGQGPQPSDPSRPEHMQPGVMTPGQVGPPQGMPQPGQPGQPGQQSGQQQQAQQQQHPQHPQLNPQQQQMVMTQFQTVQAAIREEWIKAQNAPSQTTAQEFYQNVQAYQAKAQGLQNLLRAQTNYQSNAPGGPGGVPNGPSPMGQPGMPGPPGALGAQPGQPQQRPPPHLMMSGGAGGVPNMGNMTPQQRAAQMAAAGRITPAMATHDPGLMASMMGPNSNMPNGVGGPRAPTPQQQGPGGPGQEHQAQGPGQPPMAGPPGHQQQLQGPSQPNGFQAPAPPQQQQQQGGPARPPSAQGSRPDDPNLSHFSSAQMVSSPANMHRPGMQRSASSQLNNGAGGMGPPGPSSIASPSPRLQANNLQQPQQASTSSGASQAQGGSPAPNVSSTPKLGSAEKVKKANQRQRKNSKAASKTPTLTAAAVPGSSTSISNGPGSNAANSSSNGASGSGAGSSTPAAGNAATPASTSAPTPSADAQAKADVANPAPAAQPVSQPTSQPIDAAMPPPSGPAGGSSSAQDADASGASGLASSSNGIGSTAGVDGQDSGAGGIGAGGSNDDFSMFGFGGSMNDIFDFDLSTDGAGSQSLGGDTWDSNFGNLFGGSGSGAGDGN</sequence>
<reference evidence="2 3" key="1">
    <citation type="journal article" date="2018" name="Mol. Biol. Evol.">
        <title>Broad Genomic Sampling Reveals a Smut Pathogenic Ancestry of the Fungal Clade Ustilaginomycotina.</title>
        <authorList>
            <person name="Kijpornyongpan T."/>
            <person name="Mondo S.J."/>
            <person name="Barry K."/>
            <person name="Sandor L."/>
            <person name="Lee J."/>
            <person name="Lipzen A."/>
            <person name="Pangilinan J."/>
            <person name="LaButti K."/>
            <person name="Hainaut M."/>
            <person name="Henrissat B."/>
            <person name="Grigoriev I.V."/>
            <person name="Spatafora J.W."/>
            <person name="Aime M.C."/>
        </authorList>
    </citation>
    <scope>NUCLEOTIDE SEQUENCE [LARGE SCALE GENOMIC DNA]</scope>
    <source>
        <strain evidence="2 3">MCA 3645</strain>
    </source>
</reference>
<feature type="region of interest" description="Disordered" evidence="1">
    <location>
        <begin position="624"/>
        <end position="1059"/>
    </location>
</feature>
<feature type="compositionally biased region" description="Low complexity" evidence="1">
    <location>
        <begin position="759"/>
        <end position="798"/>
    </location>
</feature>
<keyword evidence="3" id="KW-1185">Reference proteome</keyword>
<feature type="compositionally biased region" description="Low complexity" evidence="1">
    <location>
        <begin position="518"/>
        <end position="530"/>
    </location>
</feature>
<feature type="compositionally biased region" description="Low complexity" evidence="1">
    <location>
        <begin position="930"/>
        <end position="1002"/>
    </location>
</feature>
<feature type="compositionally biased region" description="Polar residues" evidence="1">
    <location>
        <begin position="807"/>
        <end position="819"/>
    </location>
</feature>
<proteinExistence type="predicted"/>
<dbReference type="InterPro" id="IPR006594">
    <property type="entry name" value="LisH"/>
</dbReference>
<feature type="compositionally biased region" description="Low complexity" evidence="1">
    <location>
        <begin position="1012"/>
        <end position="1044"/>
    </location>
</feature>
<dbReference type="PANTHER" id="PTHR44376">
    <property type="entry name" value="TRANSCRIPTIONAL REGULATOR OF FILAMENTOUS GROWTH FLO8"/>
    <property type="match status" value="1"/>
</dbReference>
<dbReference type="STRING" id="1882483.A0A317XZA1"/>
<feature type="compositionally biased region" description="Low complexity" evidence="1">
    <location>
        <begin position="654"/>
        <end position="663"/>
    </location>
</feature>
<feature type="compositionally biased region" description="Polar residues" evidence="1">
    <location>
        <begin position="54"/>
        <end position="69"/>
    </location>
</feature>
<feature type="region of interest" description="Disordered" evidence="1">
    <location>
        <begin position="1"/>
        <end position="221"/>
    </location>
</feature>
<dbReference type="InParanoid" id="A0A317XZA1"/>
<feature type="compositionally biased region" description="Low complexity" evidence="1">
    <location>
        <begin position="847"/>
        <end position="883"/>
    </location>
</feature>
<feature type="compositionally biased region" description="Low complexity" evidence="1">
    <location>
        <begin position="688"/>
        <end position="697"/>
    </location>
</feature>
<organism evidence="2 3">
    <name type="scientific">Testicularia cyperi</name>
    <dbReference type="NCBI Taxonomy" id="1882483"/>
    <lineage>
        <taxon>Eukaryota</taxon>
        <taxon>Fungi</taxon>
        <taxon>Dikarya</taxon>
        <taxon>Basidiomycota</taxon>
        <taxon>Ustilaginomycotina</taxon>
        <taxon>Ustilaginomycetes</taxon>
        <taxon>Ustilaginales</taxon>
        <taxon>Anthracoideaceae</taxon>
        <taxon>Testicularia</taxon>
    </lineage>
</organism>
<gene>
    <name evidence="2" type="ORF">BCV70DRAFT_14446</name>
</gene>